<dbReference type="Pfam" id="PF04773">
    <property type="entry name" value="FecR"/>
    <property type="match status" value="1"/>
</dbReference>
<dbReference type="PANTHER" id="PTHR30273:SF2">
    <property type="entry name" value="PROTEIN FECR"/>
    <property type="match status" value="1"/>
</dbReference>
<dbReference type="Gene3D" id="3.55.50.30">
    <property type="match status" value="1"/>
</dbReference>
<comment type="caution">
    <text evidence="4">The sequence shown here is derived from an EMBL/GenBank/DDBJ whole genome shotgun (WGS) entry which is preliminary data.</text>
</comment>
<dbReference type="PIRSF" id="PIRSF018266">
    <property type="entry name" value="FecR"/>
    <property type="match status" value="1"/>
</dbReference>
<dbReference type="Proteomes" id="UP000294850">
    <property type="component" value="Unassembled WGS sequence"/>
</dbReference>
<dbReference type="InterPro" id="IPR032508">
    <property type="entry name" value="FecR_C"/>
</dbReference>
<evidence type="ECO:0000259" key="3">
    <source>
        <dbReference type="Pfam" id="PF16344"/>
    </source>
</evidence>
<keyword evidence="5" id="KW-1185">Reference proteome</keyword>
<dbReference type="RefSeq" id="WP_131960337.1">
    <property type="nucleotide sequence ID" value="NZ_SMFL01000008.1"/>
</dbReference>
<feature type="domain" description="Protein FecR C-terminal" evidence="3">
    <location>
        <begin position="266"/>
        <end position="333"/>
    </location>
</feature>
<keyword evidence="1" id="KW-0812">Transmembrane</keyword>
<dbReference type="Pfam" id="PF16344">
    <property type="entry name" value="FecR_C"/>
    <property type="match status" value="1"/>
</dbReference>
<dbReference type="InterPro" id="IPR006860">
    <property type="entry name" value="FecR"/>
</dbReference>
<evidence type="ECO:0000313" key="5">
    <source>
        <dbReference type="Proteomes" id="UP000294850"/>
    </source>
</evidence>
<dbReference type="PANTHER" id="PTHR30273">
    <property type="entry name" value="PERIPLASMIC SIGNAL SENSOR AND SIGMA FACTOR ACTIVATOR FECR-RELATED"/>
    <property type="match status" value="1"/>
</dbReference>
<accession>A0A4R5DI06</accession>
<keyword evidence="1" id="KW-0472">Membrane</keyword>
<dbReference type="Gene3D" id="2.60.120.1440">
    <property type="match status" value="1"/>
</dbReference>
<feature type="domain" description="FecR protein" evidence="2">
    <location>
        <begin position="121"/>
        <end position="218"/>
    </location>
</feature>
<dbReference type="OrthoDB" id="1523489at2"/>
<feature type="transmembrane region" description="Helical" evidence="1">
    <location>
        <begin position="86"/>
        <end position="112"/>
    </location>
</feature>
<organism evidence="4 5">
    <name type="scientific">Dyadobacter psychrotolerans</name>
    <dbReference type="NCBI Taxonomy" id="2541721"/>
    <lineage>
        <taxon>Bacteria</taxon>
        <taxon>Pseudomonadati</taxon>
        <taxon>Bacteroidota</taxon>
        <taxon>Cytophagia</taxon>
        <taxon>Cytophagales</taxon>
        <taxon>Spirosomataceae</taxon>
        <taxon>Dyadobacter</taxon>
    </lineage>
</organism>
<dbReference type="EMBL" id="SMFL01000008">
    <property type="protein sequence ID" value="TDE12917.1"/>
    <property type="molecule type" value="Genomic_DNA"/>
</dbReference>
<gene>
    <name evidence="4" type="ORF">E0F88_21510</name>
</gene>
<evidence type="ECO:0000313" key="4">
    <source>
        <dbReference type="EMBL" id="TDE12917.1"/>
    </source>
</evidence>
<dbReference type="GO" id="GO:0016989">
    <property type="term" value="F:sigma factor antagonist activity"/>
    <property type="evidence" value="ECO:0007669"/>
    <property type="project" value="TreeGrafter"/>
</dbReference>
<sequence length="336" mass="38146">MGYEDFTTDDFATDTYFCRWVLKPDIQTDAFWMEWLSTNANRSREIQQARRIVLVAAMEPGNDPTEQTIDELWQGIEQRTQSKPKIIAFTGWRMAGLAAASILLLLSAFIGYRYVFEAAKTYETANGEIRRLQLPDGTMVTLNANSSLRMPSSWSHGGAREAWLTGEAFFKVKKQQADGHPVKFTVHTDDVDVEVKGTEFNVNTRQDKTRVILSEGDIQLRLVNSKKEMLQMKPGDLVDFSKAKQALAIRKVTDTRSWYSWKDNRWTFESTPLSEVATLITETYGFPVRLEGDSTGNQKVTGIIPSDNLEDILASLESILDVTTEQKDKQIRIQPN</sequence>
<dbReference type="AlphaFoldDB" id="A0A4R5DI06"/>
<keyword evidence="1" id="KW-1133">Transmembrane helix</keyword>
<evidence type="ECO:0000256" key="1">
    <source>
        <dbReference type="SAM" id="Phobius"/>
    </source>
</evidence>
<proteinExistence type="predicted"/>
<reference evidence="4 5" key="1">
    <citation type="submission" date="2019-03" db="EMBL/GenBank/DDBJ databases">
        <title>Dyadobacter AR-3-6 sp. nov., isolated from arctic soil.</title>
        <authorList>
            <person name="Chaudhary D.K."/>
        </authorList>
    </citation>
    <scope>NUCLEOTIDE SEQUENCE [LARGE SCALE GENOMIC DNA]</scope>
    <source>
        <strain evidence="4 5">AR-3-6</strain>
    </source>
</reference>
<protein>
    <submittedName>
        <fullName evidence="4">DUF4974 domain-containing protein</fullName>
    </submittedName>
</protein>
<evidence type="ECO:0000259" key="2">
    <source>
        <dbReference type="Pfam" id="PF04773"/>
    </source>
</evidence>
<name>A0A4R5DI06_9BACT</name>
<dbReference type="InterPro" id="IPR012373">
    <property type="entry name" value="Ferrdict_sens_TM"/>
</dbReference>